<keyword evidence="2" id="KW-0472">Membrane</keyword>
<dbReference type="EMBL" id="LLZZ01000111">
    <property type="protein sequence ID" value="KTB06105.1"/>
    <property type="molecule type" value="Genomic_DNA"/>
</dbReference>
<proteinExistence type="predicted"/>
<dbReference type="PhylomeDB" id="A0A0W0D2R6"/>
<feature type="compositionally biased region" description="Low complexity" evidence="1">
    <location>
        <begin position="389"/>
        <end position="405"/>
    </location>
</feature>
<evidence type="ECO:0000256" key="2">
    <source>
        <dbReference type="SAM" id="Phobius"/>
    </source>
</evidence>
<organism evidence="5 6">
    <name type="scientific">Candida glabrata</name>
    <name type="common">Yeast</name>
    <name type="synonym">Torulopsis glabrata</name>
    <dbReference type="NCBI Taxonomy" id="5478"/>
    <lineage>
        <taxon>Eukaryota</taxon>
        <taxon>Fungi</taxon>
        <taxon>Dikarya</taxon>
        <taxon>Ascomycota</taxon>
        <taxon>Saccharomycotina</taxon>
        <taxon>Saccharomycetes</taxon>
        <taxon>Saccharomycetales</taxon>
        <taxon>Saccharomycetaceae</taxon>
        <taxon>Nakaseomyces</taxon>
    </lineage>
</organism>
<keyword evidence="2" id="KW-1133">Transmembrane helix</keyword>
<dbReference type="Proteomes" id="UP000054886">
    <property type="component" value="Unassembled WGS sequence"/>
</dbReference>
<sequence length="864" mass="94523">MNSINILTVFLFAYFVHAKVGIPNPFEGTINNFPSGCSPNHGLYNRGLTMELYNYSYIHPQSIQSYFNTSTLKKMEKGQCWDPSYLDVNYPRTGYKTHNRFAKVNGIDGILDFEFNPTRSCVPSKGQLPQNYNYPLQFTLSNFTMLLYGYFKPKVTAKHTFTIFADDLLFLNFGAGNAFDCCQQQDTIDDFGNYQAYALWGSDTQQNTLTVNLDANIYYPIRMFYNNRDFKGALNMYFTTDESNTKINDFSGYLFNIPDSSEGCPAHISYETECGNVSGAITYSTEYITESIESPNIPVTSTIFHIQVPCPSSSTSIYCSDGFYDPIANSCVKTESSEIIVATASTTYTPGPVTDTTTISTYVTHITGSDNRDTPETVFVVETPEDPQSPSNSHIPSSSVSSSSVWPSSISVTEIPSSSVSTIETSNITYSQTLSTSPSTFASSNIVPSPSQSYISPGDSSISSSSSFYSNSSSTDIPLTNPSSTASSVSTFNTIIPTASTTYVPGSVSTITTISTYTTYITGPDNRETPETVFVVETPQDPESSSSFFTSTIITPTASTTYVPGSVSTITTISTYTTYITGPDNRETPETVFVVETPQDPESSSSFFTSTIITPTASTTYVPGSVSTITTISTYTTYITGPDNRETPETVFVVETPQDPESSSSFFTSTIITPTASTTYVPGSVSTITTISTYTTCITGPDNRETPETVFVVETPKFSEYRTLNSRTTRTRTTRTLVPQTDTTSSNIVTLQTEHSRPETVIIHLDTSFYSDVLTSHSHSNYRNFATKNTDITPCSSFDTSPQNARKTEESGEMYTTVKSISFSSAISSEPIEYQLQASSITLLPVSSTYLIILTIIMTAICLI</sequence>
<dbReference type="VEuPathDB" id="FungiDB:GWK60_L00033"/>
<dbReference type="InterPro" id="IPR037524">
    <property type="entry name" value="PA14/GLEYA"/>
</dbReference>
<dbReference type="InterPro" id="IPR018871">
    <property type="entry name" value="GLEYA_adhesin_domain"/>
</dbReference>
<dbReference type="Gene3D" id="2.60.120.1560">
    <property type="match status" value="1"/>
</dbReference>
<dbReference type="InterPro" id="IPR001389">
    <property type="entry name" value="Flocculin"/>
</dbReference>
<protein>
    <submittedName>
        <fullName evidence="5">Flocculation protein FLO1</fullName>
    </submittedName>
</protein>
<evidence type="ECO:0000313" key="6">
    <source>
        <dbReference type="Proteomes" id="UP000054886"/>
    </source>
</evidence>
<dbReference type="Pfam" id="PF10528">
    <property type="entry name" value="GLEYA"/>
    <property type="match status" value="1"/>
</dbReference>
<feature type="region of interest" description="Disordered" evidence="1">
    <location>
        <begin position="382"/>
        <end position="405"/>
    </location>
</feature>
<feature type="chain" id="PRO_5030019430" evidence="3">
    <location>
        <begin position="19"/>
        <end position="864"/>
    </location>
</feature>
<dbReference type="Pfam" id="PF00624">
    <property type="entry name" value="Flocculin"/>
    <property type="match status" value="5"/>
</dbReference>
<comment type="caution">
    <text evidence="5">The sequence shown here is derived from an EMBL/GenBank/DDBJ whole genome shotgun (WGS) entry which is preliminary data.</text>
</comment>
<feature type="transmembrane region" description="Helical" evidence="2">
    <location>
        <begin position="843"/>
        <end position="863"/>
    </location>
</feature>
<dbReference type="PROSITE" id="PS51820">
    <property type="entry name" value="PA14"/>
    <property type="match status" value="1"/>
</dbReference>
<dbReference type="AlphaFoldDB" id="A0A0W0D2R6"/>
<feature type="domain" description="PA14" evidence="4">
    <location>
        <begin position="86"/>
        <end position="253"/>
    </location>
</feature>
<dbReference type="VEuPathDB" id="FungiDB:CAGL0I00220g"/>
<keyword evidence="3" id="KW-0732">Signal</keyword>
<gene>
    <name evidence="5" type="ORF">AO440_002351</name>
</gene>
<feature type="signal peptide" evidence="3">
    <location>
        <begin position="1"/>
        <end position="18"/>
    </location>
</feature>
<dbReference type="VEuPathDB" id="FungiDB:B1J91_I00220g"/>
<evidence type="ECO:0000313" key="5">
    <source>
        <dbReference type="EMBL" id="KTB06105.1"/>
    </source>
</evidence>
<dbReference type="OMA" id="DPIANSC"/>
<evidence type="ECO:0000259" key="4">
    <source>
        <dbReference type="PROSITE" id="PS51820"/>
    </source>
</evidence>
<evidence type="ECO:0000256" key="3">
    <source>
        <dbReference type="SAM" id="SignalP"/>
    </source>
</evidence>
<name>A0A0W0D2R6_CANGB</name>
<accession>A0A0W0D2R6</accession>
<dbReference type="VEuPathDB" id="FungiDB:GVI51_I00033"/>
<reference evidence="5 6" key="1">
    <citation type="submission" date="2015-10" db="EMBL/GenBank/DDBJ databases">
        <title>Draft genomes sequences of Candida glabrata isolates 1A, 1B, 2A, 2B, 3A and 3B.</title>
        <authorList>
            <person name="Haavelsrud O.E."/>
            <person name="Gaustad P."/>
        </authorList>
    </citation>
    <scope>NUCLEOTIDE SEQUENCE [LARGE SCALE GENOMIC DNA]</scope>
    <source>
        <strain evidence="5">910700640</strain>
    </source>
</reference>
<keyword evidence="2" id="KW-0812">Transmembrane</keyword>
<dbReference type="GO" id="GO:0000128">
    <property type="term" value="P:flocculation"/>
    <property type="evidence" value="ECO:0007669"/>
    <property type="project" value="InterPro"/>
</dbReference>
<evidence type="ECO:0000256" key="1">
    <source>
        <dbReference type="SAM" id="MobiDB-lite"/>
    </source>
</evidence>